<name>A0ACB8TKB8_9AGAM</name>
<gene>
    <name evidence="1" type="ORF">BV25DRAFT_1817814</name>
</gene>
<evidence type="ECO:0000313" key="2">
    <source>
        <dbReference type="Proteomes" id="UP000814140"/>
    </source>
</evidence>
<comment type="caution">
    <text evidence="1">The sequence shown here is derived from an EMBL/GenBank/DDBJ whole genome shotgun (WGS) entry which is preliminary data.</text>
</comment>
<accession>A0ACB8TKB8</accession>
<sequence length="204" mass="23084">METLSPVDALPQRTRASNSTISPETRLAVFSAIIFPAAIIPLLVVRRSLSSMHLKIDQIGATTSTLRRECKLSLSELAVQKEERAQLRHSLSETQRSLNSLRESLQRLQASHDVTQHRTNTQAEELMKSRSVAQAQLSHWRNLGSSLADIAAFMQEIELKQGFITQKHDGRGIERLRRLALQLENLSEDAKETTHQARFRRPSK</sequence>
<evidence type="ECO:0000313" key="1">
    <source>
        <dbReference type="EMBL" id="KAI0068891.1"/>
    </source>
</evidence>
<reference evidence="1" key="2">
    <citation type="journal article" date="2022" name="New Phytol.">
        <title>Evolutionary transition to the ectomycorrhizal habit in the genomes of a hyperdiverse lineage of mushroom-forming fungi.</title>
        <authorList>
            <person name="Looney B."/>
            <person name="Miyauchi S."/>
            <person name="Morin E."/>
            <person name="Drula E."/>
            <person name="Courty P.E."/>
            <person name="Kohler A."/>
            <person name="Kuo A."/>
            <person name="LaButti K."/>
            <person name="Pangilinan J."/>
            <person name="Lipzen A."/>
            <person name="Riley R."/>
            <person name="Andreopoulos W."/>
            <person name="He G."/>
            <person name="Johnson J."/>
            <person name="Nolan M."/>
            <person name="Tritt A."/>
            <person name="Barry K.W."/>
            <person name="Grigoriev I.V."/>
            <person name="Nagy L.G."/>
            <person name="Hibbett D."/>
            <person name="Henrissat B."/>
            <person name="Matheny P.B."/>
            <person name="Labbe J."/>
            <person name="Martin F.M."/>
        </authorList>
    </citation>
    <scope>NUCLEOTIDE SEQUENCE</scope>
    <source>
        <strain evidence="1">HHB10654</strain>
    </source>
</reference>
<dbReference type="EMBL" id="MU277187">
    <property type="protein sequence ID" value="KAI0068891.1"/>
    <property type="molecule type" value="Genomic_DNA"/>
</dbReference>
<protein>
    <submittedName>
        <fullName evidence="1">Uncharacterized protein</fullName>
    </submittedName>
</protein>
<keyword evidence="2" id="KW-1185">Reference proteome</keyword>
<reference evidence="1" key="1">
    <citation type="submission" date="2021-03" db="EMBL/GenBank/DDBJ databases">
        <authorList>
            <consortium name="DOE Joint Genome Institute"/>
            <person name="Ahrendt S."/>
            <person name="Looney B.P."/>
            <person name="Miyauchi S."/>
            <person name="Morin E."/>
            <person name="Drula E."/>
            <person name="Courty P.E."/>
            <person name="Chicoki N."/>
            <person name="Fauchery L."/>
            <person name="Kohler A."/>
            <person name="Kuo A."/>
            <person name="Labutti K."/>
            <person name="Pangilinan J."/>
            <person name="Lipzen A."/>
            <person name="Riley R."/>
            <person name="Andreopoulos W."/>
            <person name="He G."/>
            <person name="Johnson J."/>
            <person name="Barry K.W."/>
            <person name="Grigoriev I.V."/>
            <person name="Nagy L."/>
            <person name="Hibbett D."/>
            <person name="Henrissat B."/>
            <person name="Matheny P.B."/>
            <person name="Labbe J."/>
            <person name="Martin F."/>
        </authorList>
    </citation>
    <scope>NUCLEOTIDE SEQUENCE</scope>
    <source>
        <strain evidence="1">HHB10654</strain>
    </source>
</reference>
<proteinExistence type="predicted"/>
<dbReference type="Proteomes" id="UP000814140">
    <property type="component" value="Unassembled WGS sequence"/>
</dbReference>
<organism evidence="1 2">
    <name type="scientific">Artomyces pyxidatus</name>
    <dbReference type="NCBI Taxonomy" id="48021"/>
    <lineage>
        <taxon>Eukaryota</taxon>
        <taxon>Fungi</taxon>
        <taxon>Dikarya</taxon>
        <taxon>Basidiomycota</taxon>
        <taxon>Agaricomycotina</taxon>
        <taxon>Agaricomycetes</taxon>
        <taxon>Russulales</taxon>
        <taxon>Auriscalpiaceae</taxon>
        <taxon>Artomyces</taxon>
    </lineage>
</organism>